<evidence type="ECO:0000313" key="2">
    <source>
        <dbReference type="EMBL" id="PRY48122.1"/>
    </source>
</evidence>
<dbReference type="SUPFAM" id="SSF102588">
    <property type="entry name" value="LmbE-like"/>
    <property type="match status" value="1"/>
</dbReference>
<comment type="caution">
    <text evidence="2">The sequence shown here is derived from an EMBL/GenBank/DDBJ whole genome shotgun (WGS) entry which is preliminary data.</text>
</comment>
<name>A0A2T0TQW4_9ACTN</name>
<organism evidence="2 3">
    <name type="scientific">Geodermatophilus tzadiensis</name>
    <dbReference type="NCBI Taxonomy" id="1137988"/>
    <lineage>
        <taxon>Bacteria</taxon>
        <taxon>Bacillati</taxon>
        <taxon>Actinomycetota</taxon>
        <taxon>Actinomycetes</taxon>
        <taxon>Geodermatophilales</taxon>
        <taxon>Geodermatophilaceae</taxon>
        <taxon>Geodermatophilus</taxon>
    </lineage>
</organism>
<dbReference type="GO" id="GO:0016137">
    <property type="term" value="P:glycoside metabolic process"/>
    <property type="evidence" value="ECO:0007669"/>
    <property type="project" value="UniProtKB-ARBA"/>
</dbReference>
<sequence>MGGLTLLTREDGSPPVVVALGAHCDDVEIGAGALLLQLAASCPGARLQVLVLSSTPDREAEAHASLKAFSGGVDLEVTVLDLPDGRLPAHWDAVKEAMEEAGARARAAGGADLVLSPCRQDLHQDHRLVAELTPTVFRDHLVLGYEIAKWDGDLGRPAVHLPVPPEVATRKFELLAEHYPSQRDRDWFDREVFLGLMRLRGVECHQRYAEAYWCDKIVVGLPPAARPDREVPCAS</sequence>
<evidence type="ECO:0000256" key="1">
    <source>
        <dbReference type="ARBA" id="ARBA00022833"/>
    </source>
</evidence>
<protein>
    <submittedName>
        <fullName evidence="2">LmbE family N-acetylglucosaminyl deacetylase</fullName>
    </submittedName>
</protein>
<accession>A0A2T0TQW4</accession>
<dbReference type="EMBL" id="PVTG01000010">
    <property type="protein sequence ID" value="PRY48122.1"/>
    <property type="molecule type" value="Genomic_DNA"/>
</dbReference>
<evidence type="ECO:0000313" key="3">
    <source>
        <dbReference type="Proteomes" id="UP000239210"/>
    </source>
</evidence>
<dbReference type="AlphaFoldDB" id="A0A2T0TQW4"/>
<keyword evidence="3" id="KW-1185">Reference proteome</keyword>
<dbReference type="InterPro" id="IPR003737">
    <property type="entry name" value="GlcNAc_PI_deacetylase-related"/>
</dbReference>
<proteinExistence type="predicted"/>
<keyword evidence="1" id="KW-0862">Zinc</keyword>
<dbReference type="Pfam" id="PF02585">
    <property type="entry name" value="PIG-L"/>
    <property type="match status" value="1"/>
</dbReference>
<dbReference type="Gene3D" id="3.40.50.10320">
    <property type="entry name" value="LmbE-like"/>
    <property type="match status" value="1"/>
</dbReference>
<reference evidence="2 3" key="1">
    <citation type="submission" date="2018-03" db="EMBL/GenBank/DDBJ databases">
        <title>Genomic Encyclopedia of Archaeal and Bacterial Type Strains, Phase II (KMG-II): from individual species to whole genera.</title>
        <authorList>
            <person name="Goeker M."/>
        </authorList>
    </citation>
    <scope>NUCLEOTIDE SEQUENCE [LARGE SCALE GENOMIC DNA]</scope>
    <source>
        <strain evidence="2 3">DSM 45416</strain>
    </source>
</reference>
<gene>
    <name evidence="2" type="ORF">LY71_1108</name>
</gene>
<dbReference type="InterPro" id="IPR024078">
    <property type="entry name" value="LmbE-like_dom_sf"/>
</dbReference>
<dbReference type="Proteomes" id="UP000239210">
    <property type="component" value="Unassembled WGS sequence"/>
</dbReference>